<dbReference type="InterPro" id="IPR000172">
    <property type="entry name" value="GMC_OxRdtase_N"/>
</dbReference>
<feature type="domain" description="Glucose-methanol-choline oxidoreductase N-terminal" evidence="5">
    <location>
        <begin position="254"/>
        <end position="268"/>
    </location>
</feature>
<dbReference type="GO" id="GO:0050660">
    <property type="term" value="F:flavin adenine dinucleotide binding"/>
    <property type="evidence" value="ECO:0007669"/>
    <property type="project" value="InterPro"/>
</dbReference>
<dbReference type="RefSeq" id="WP_188254938.1">
    <property type="nucleotide sequence ID" value="NZ_JABVCF010000005.1"/>
</dbReference>
<evidence type="ECO:0000313" key="7">
    <source>
        <dbReference type="Proteomes" id="UP000680348"/>
    </source>
</evidence>
<dbReference type="Gene3D" id="3.50.50.60">
    <property type="entry name" value="FAD/NAD(P)-binding domain"/>
    <property type="match status" value="1"/>
</dbReference>
<dbReference type="PANTHER" id="PTHR11552">
    <property type="entry name" value="GLUCOSE-METHANOL-CHOLINE GMC OXIDOREDUCTASE"/>
    <property type="match status" value="1"/>
</dbReference>
<dbReference type="PANTHER" id="PTHR11552:SF147">
    <property type="entry name" value="CHOLINE DEHYDROGENASE, MITOCHONDRIAL"/>
    <property type="match status" value="1"/>
</dbReference>
<dbReference type="Pfam" id="PF05199">
    <property type="entry name" value="GMC_oxred_C"/>
    <property type="match status" value="1"/>
</dbReference>
<dbReference type="PIRSF" id="PIRSF000137">
    <property type="entry name" value="Alcohol_oxidase"/>
    <property type="match status" value="1"/>
</dbReference>
<evidence type="ECO:0000313" key="6">
    <source>
        <dbReference type="EMBL" id="MBS3649315.1"/>
    </source>
</evidence>
<keyword evidence="4" id="KW-0274">FAD</keyword>
<dbReference type="Gene3D" id="3.30.560.10">
    <property type="entry name" value="Glucose Oxidase, domain 3"/>
    <property type="match status" value="1"/>
</dbReference>
<name>A0A942E1M4_9HYPH</name>
<keyword evidence="7" id="KW-1185">Reference proteome</keyword>
<dbReference type="InterPro" id="IPR007867">
    <property type="entry name" value="GMC_OxRtase_C"/>
</dbReference>
<dbReference type="InterPro" id="IPR012132">
    <property type="entry name" value="GMC_OxRdtase"/>
</dbReference>
<evidence type="ECO:0000259" key="5">
    <source>
        <dbReference type="PROSITE" id="PS00624"/>
    </source>
</evidence>
<dbReference type="AlphaFoldDB" id="A0A942E1M4"/>
<dbReference type="SUPFAM" id="SSF54373">
    <property type="entry name" value="FAD-linked reductases, C-terminal domain"/>
    <property type="match status" value="1"/>
</dbReference>
<dbReference type="GO" id="GO:0016614">
    <property type="term" value="F:oxidoreductase activity, acting on CH-OH group of donors"/>
    <property type="evidence" value="ECO:0007669"/>
    <property type="project" value="InterPro"/>
</dbReference>
<dbReference type="Proteomes" id="UP000680348">
    <property type="component" value="Unassembled WGS sequence"/>
</dbReference>
<dbReference type="Pfam" id="PF00732">
    <property type="entry name" value="GMC_oxred_N"/>
    <property type="match status" value="1"/>
</dbReference>
<keyword evidence="3" id="KW-0285">Flavoprotein</keyword>
<gene>
    <name evidence="6" type="ORF">KEU06_11905</name>
</gene>
<comment type="similarity">
    <text evidence="2">Belongs to the GMC oxidoreductase family.</text>
</comment>
<evidence type="ECO:0000256" key="1">
    <source>
        <dbReference type="ARBA" id="ARBA00001974"/>
    </source>
</evidence>
<protein>
    <submittedName>
        <fullName evidence="6">GMC family oxidoreductase N-terminal domain-containing protein</fullName>
    </submittedName>
</protein>
<evidence type="ECO:0000256" key="4">
    <source>
        <dbReference type="ARBA" id="ARBA00022827"/>
    </source>
</evidence>
<sequence length="509" mass="54747">MKLHFDDLIIGAGSAGCVLARRLSEDGSRRVGLVEAGHWPGDPDIADPLKWPALQNRPYDWAYRTVPQPFTANRIHGWSRGCIVGGSSCLHAMAHVRGHPTDFDAWREAGGESWSYEALLPAFRRSESFSAFTHSWHGADGPLPVHLPDEEVSPVVRAYIAAGQALGAPALPDHNSGDLAGTTPNSLTIRNGRRVSLADAYLTPDILDRENLTIVTGCETERLVIEGGRVTAVLAVLDGETAHIEANRIILSAGAIGSPLLLMRSGIGPQEALKRAGIACRIESSEVGENLQDHLLGLGNVYRARQPVPVSQLQHSESLMYLNSDDFGRADGSPDIVLACVVAPSIADGLQAPPFGSAFTILFGVTHPRSRGRLVPTGPGRNDPIIIDPRYLEHEYDRATFRKAFRAARAVGHHPALDAWRAEEVQPGSAVQSERDIDDFIARVASTHHHPCGTCRMGSDGASVVDPDLRVRGLDNAYVVDASIIPRIPSGPINAAVVAIAEHWSASLR</sequence>
<comment type="cofactor">
    <cofactor evidence="1">
        <name>FAD</name>
        <dbReference type="ChEBI" id="CHEBI:57692"/>
    </cofactor>
</comment>
<dbReference type="PROSITE" id="PS00624">
    <property type="entry name" value="GMC_OXRED_2"/>
    <property type="match status" value="1"/>
</dbReference>
<organism evidence="6 7">
    <name type="scientific">Pseudaminobacter soli</name>
    <name type="common">ex Zhang et al. 2022</name>
    <dbReference type="NCBI Taxonomy" id="2831468"/>
    <lineage>
        <taxon>Bacteria</taxon>
        <taxon>Pseudomonadati</taxon>
        <taxon>Pseudomonadota</taxon>
        <taxon>Alphaproteobacteria</taxon>
        <taxon>Hyphomicrobiales</taxon>
        <taxon>Phyllobacteriaceae</taxon>
        <taxon>Pseudaminobacter</taxon>
    </lineage>
</organism>
<dbReference type="InterPro" id="IPR036188">
    <property type="entry name" value="FAD/NAD-bd_sf"/>
</dbReference>
<dbReference type="SUPFAM" id="SSF51905">
    <property type="entry name" value="FAD/NAD(P)-binding domain"/>
    <property type="match status" value="1"/>
</dbReference>
<accession>A0A942E1M4</accession>
<comment type="caution">
    <text evidence="6">The sequence shown here is derived from an EMBL/GenBank/DDBJ whole genome shotgun (WGS) entry which is preliminary data.</text>
</comment>
<dbReference type="EMBL" id="JAGWCR010000005">
    <property type="protein sequence ID" value="MBS3649315.1"/>
    <property type="molecule type" value="Genomic_DNA"/>
</dbReference>
<evidence type="ECO:0000256" key="3">
    <source>
        <dbReference type="ARBA" id="ARBA00022630"/>
    </source>
</evidence>
<reference evidence="6" key="1">
    <citation type="submission" date="2021-04" db="EMBL/GenBank/DDBJ databases">
        <title>Pseudaminobacter soli sp. nov., isolated from paddy soil contaminated by heavy metals.</title>
        <authorList>
            <person name="Zhang K."/>
        </authorList>
    </citation>
    <scope>NUCLEOTIDE SEQUENCE</scope>
    <source>
        <strain evidence="6">19-2017</strain>
    </source>
</reference>
<proteinExistence type="inferred from homology"/>
<evidence type="ECO:0000256" key="2">
    <source>
        <dbReference type="ARBA" id="ARBA00010790"/>
    </source>
</evidence>